<dbReference type="InterPro" id="IPR024655">
    <property type="entry name" value="Asl1_glyco_hydro_catalytic"/>
</dbReference>
<dbReference type="OrthoDB" id="5959761at2759"/>
<evidence type="ECO:0000313" key="2">
    <source>
        <dbReference type="EMBL" id="OSD02713.1"/>
    </source>
</evidence>
<sequence>MQLFAARRPSSRPRSRTAHRRCRCQVDTIAAHIYDSATNVAYYQKYIADLGTRYNRSMVPFLDNLDSVLRYAWFMTAVDNLVNSDASLSALGETYVS</sequence>
<dbReference type="Pfam" id="PF11790">
    <property type="entry name" value="Glyco_hydro_cc"/>
    <property type="match status" value="1"/>
</dbReference>
<dbReference type="EMBL" id="KZ084103">
    <property type="protein sequence ID" value="OSD02713.1"/>
    <property type="molecule type" value="Genomic_DNA"/>
</dbReference>
<name>A0A1Y2IPV2_TRAC3</name>
<dbReference type="AlphaFoldDB" id="A0A1Y2IPV2"/>
<keyword evidence="3" id="KW-1185">Reference proteome</keyword>
<evidence type="ECO:0000313" key="3">
    <source>
        <dbReference type="Proteomes" id="UP000193067"/>
    </source>
</evidence>
<accession>A0A1Y2IPV2</accession>
<feature type="domain" description="Asl1-like glycosyl hydrolase catalytic" evidence="1">
    <location>
        <begin position="54"/>
        <end position="95"/>
    </location>
</feature>
<organism evidence="2 3">
    <name type="scientific">Trametes coccinea (strain BRFM310)</name>
    <name type="common">Pycnoporus coccineus</name>
    <dbReference type="NCBI Taxonomy" id="1353009"/>
    <lineage>
        <taxon>Eukaryota</taxon>
        <taxon>Fungi</taxon>
        <taxon>Dikarya</taxon>
        <taxon>Basidiomycota</taxon>
        <taxon>Agaricomycotina</taxon>
        <taxon>Agaricomycetes</taxon>
        <taxon>Polyporales</taxon>
        <taxon>Polyporaceae</taxon>
        <taxon>Trametes</taxon>
    </lineage>
</organism>
<dbReference type="STRING" id="1353009.A0A1Y2IPV2"/>
<keyword evidence="2" id="KW-0378">Hydrolase</keyword>
<proteinExistence type="predicted"/>
<dbReference type="Proteomes" id="UP000193067">
    <property type="component" value="Unassembled WGS sequence"/>
</dbReference>
<gene>
    <name evidence="2" type="ORF">PYCCODRAFT_1467413</name>
</gene>
<protein>
    <submittedName>
        <fullName evidence="2">Glycoside hydrolase family 128 protein</fullName>
    </submittedName>
</protein>
<dbReference type="GO" id="GO:0016787">
    <property type="term" value="F:hydrolase activity"/>
    <property type="evidence" value="ECO:0007669"/>
    <property type="project" value="UniProtKB-KW"/>
</dbReference>
<reference evidence="2 3" key="1">
    <citation type="journal article" date="2015" name="Biotechnol. Biofuels">
        <title>Enhanced degradation of softwood versus hardwood by the white-rot fungus Pycnoporus coccineus.</title>
        <authorList>
            <person name="Couturier M."/>
            <person name="Navarro D."/>
            <person name="Chevret D."/>
            <person name="Henrissat B."/>
            <person name="Piumi F."/>
            <person name="Ruiz-Duenas F.J."/>
            <person name="Martinez A.T."/>
            <person name="Grigoriev I.V."/>
            <person name="Riley R."/>
            <person name="Lipzen A."/>
            <person name="Berrin J.G."/>
            <person name="Master E.R."/>
            <person name="Rosso M.N."/>
        </authorList>
    </citation>
    <scope>NUCLEOTIDE SEQUENCE [LARGE SCALE GENOMIC DNA]</scope>
    <source>
        <strain evidence="2 3">BRFM310</strain>
    </source>
</reference>
<evidence type="ECO:0000259" key="1">
    <source>
        <dbReference type="Pfam" id="PF11790"/>
    </source>
</evidence>